<evidence type="ECO:0008006" key="4">
    <source>
        <dbReference type="Google" id="ProtNLM"/>
    </source>
</evidence>
<keyword evidence="1" id="KW-0732">Signal</keyword>
<dbReference type="AlphaFoldDB" id="A0A1G6DPV2"/>
<dbReference type="Proteomes" id="UP000199071">
    <property type="component" value="Unassembled WGS sequence"/>
</dbReference>
<proteinExistence type="predicted"/>
<evidence type="ECO:0000313" key="2">
    <source>
        <dbReference type="EMBL" id="SDB47169.1"/>
    </source>
</evidence>
<sequence length="127" mass="13410">MKSAAFATIALFIAAPALAADPVSLIGTWKGEEVGVGAQDGWDRHEFILEVGEQRETAFTGKKSYGTAGAYETEDIYGSMTPDGRIVVVVDVDGVFTGSLVGSDVLDLCYSEMGEDASAKCAHLTRQ</sequence>
<reference evidence="2 3" key="1">
    <citation type="submission" date="2016-10" db="EMBL/GenBank/DDBJ databases">
        <authorList>
            <person name="de Groot N.N."/>
        </authorList>
    </citation>
    <scope>NUCLEOTIDE SEQUENCE [LARGE SCALE GENOMIC DNA]</scope>
    <source>
        <strain evidence="2 3">ATCC 35022</strain>
    </source>
</reference>
<feature type="signal peptide" evidence="1">
    <location>
        <begin position="1"/>
        <end position="19"/>
    </location>
</feature>
<gene>
    <name evidence="2" type="ORF">SAMN02982931_03602</name>
</gene>
<accession>A0A1G6DPV2</accession>
<dbReference type="EMBL" id="FMXQ01000008">
    <property type="protein sequence ID" value="SDB47169.1"/>
    <property type="molecule type" value="Genomic_DNA"/>
</dbReference>
<protein>
    <recommendedName>
        <fullName evidence="4">TIGR03067 domain-containing protein</fullName>
    </recommendedName>
</protein>
<dbReference type="RefSeq" id="WP_090878500.1">
    <property type="nucleotide sequence ID" value="NZ_FMXQ01000008.1"/>
</dbReference>
<keyword evidence="3" id="KW-1185">Reference proteome</keyword>
<feature type="chain" id="PRO_5011786593" description="TIGR03067 domain-containing protein" evidence="1">
    <location>
        <begin position="20"/>
        <end position="127"/>
    </location>
</feature>
<dbReference type="OrthoDB" id="7931994at2"/>
<name>A0A1G6DPV2_9HYPH</name>
<evidence type="ECO:0000256" key="1">
    <source>
        <dbReference type="SAM" id="SignalP"/>
    </source>
</evidence>
<organism evidence="2 3">
    <name type="scientific">Bauldia litoralis</name>
    <dbReference type="NCBI Taxonomy" id="665467"/>
    <lineage>
        <taxon>Bacteria</taxon>
        <taxon>Pseudomonadati</taxon>
        <taxon>Pseudomonadota</taxon>
        <taxon>Alphaproteobacteria</taxon>
        <taxon>Hyphomicrobiales</taxon>
        <taxon>Kaistiaceae</taxon>
        <taxon>Bauldia</taxon>
    </lineage>
</organism>
<evidence type="ECO:0000313" key="3">
    <source>
        <dbReference type="Proteomes" id="UP000199071"/>
    </source>
</evidence>